<evidence type="ECO:0000256" key="1">
    <source>
        <dbReference type="SAM" id="SignalP"/>
    </source>
</evidence>
<evidence type="ECO:0000259" key="2">
    <source>
        <dbReference type="Pfam" id="PF21197"/>
    </source>
</evidence>
<dbReference type="NCBIfam" id="TIGR03939">
    <property type="entry name" value="PGA_TPR_OMP"/>
    <property type="match status" value="1"/>
</dbReference>
<name>A0ABW8K6R1_9GAMM</name>
<dbReference type="InterPro" id="IPR049003">
    <property type="entry name" value="PgaA_barrel"/>
</dbReference>
<protein>
    <submittedName>
        <fullName evidence="3">Poly-beta-1,6 N-acetyl-D-glucosamine export porin PgaA</fullName>
    </submittedName>
</protein>
<dbReference type="Pfam" id="PF21197">
    <property type="entry name" value="PgaA_barrel"/>
    <property type="match status" value="1"/>
</dbReference>
<dbReference type="Proteomes" id="UP001620408">
    <property type="component" value="Unassembled WGS sequence"/>
</dbReference>
<sequence>MQSARTLQPVIAAPTHRHIARLALLTLAYCVSAAHATTATNDQATHDQLLANARQQRDSGHRMEALAACETLLQRWPNDAEAQRLRVRLLSELGAANQALQLARELSPSLAPDDMARLEADAAAHQTRWAKAEPADPRQPYAEADRAIALQDDALTRHGNTPALATEIRADRLVSYDQASRSAAAVSDYDAMQRDGGNMPPYAAAAMADALLQQRQPERAIPLYEASIRHHPDAYAENETDPRIGLTYAYLEAGRYRDAVTLIDRTAAAEKTWLPAPGSTRPRDNAHKTDADIAAAQVRQQAWLYREAWQRIDALRAQAPANSTLWRELGDVERARGWPRRSEDTLAGAASLDPEDIAVRLGVIDSWRELNDFRRVEPALQQVEAVIPRDPQAQLARQAWDRQRGWQFDLDHSRGQGGAPNYGDSDHETQATLQSPLLDDRWRIYGITRLASASLPEGKGQRDRLGLGLRGYARGLEAYVQALQGIGGESRRDTLEAGVRWFPSDYWTFVLGWSNTGDQDVPLRASHYGITAHTLDASVQWRPSELSSVKLGGSQDHFSDGNRRRGWQAQWMQRAYTAPWFTLDGGVELGSTRNTRTDVPYYSPTCARWAALDGQLESLLYQRYERSWRQRIDIAAGSYHECRYGSGWMASLRYGQTFAPRGGLAFGWGLGWSSQPYDGKRDNRVTLDLTMHWGE</sequence>
<proteinExistence type="predicted"/>
<organism evidence="3 4">
    <name type="scientific">Dyella koreensis</name>
    <dbReference type="NCBI Taxonomy" id="311235"/>
    <lineage>
        <taxon>Bacteria</taxon>
        <taxon>Pseudomonadati</taxon>
        <taxon>Pseudomonadota</taxon>
        <taxon>Gammaproteobacteria</taxon>
        <taxon>Lysobacterales</taxon>
        <taxon>Rhodanobacteraceae</taxon>
        <taxon>Dyella</taxon>
    </lineage>
</organism>
<accession>A0ABW8K6R1</accession>
<comment type="caution">
    <text evidence="3">The sequence shown here is derived from an EMBL/GenBank/DDBJ whole genome shotgun (WGS) entry which is preliminary data.</text>
</comment>
<gene>
    <name evidence="3" type="primary">pgaA</name>
    <name evidence="3" type="ORF">ISS97_15025</name>
</gene>
<dbReference type="InterPro" id="IPR023870">
    <property type="entry name" value="PGA_export_porin_PgaA"/>
</dbReference>
<dbReference type="Pfam" id="PF14559">
    <property type="entry name" value="TPR_19"/>
    <property type="match status" value="1"/>
</dbReference>
<keyword evidence="1" id="KW-0732">Signal</keyword>
<dbReference type="InterPro" id="IPR011990">
    <property type="entry name" value="TPR-like_helical_dom_sf"/>
</dbReference>
<reference evidence="3 4" key="1">
    <citation type="submission" date="2020-10" db="EMBL/GenBank/DDBJ databases">
        <title>Phylogeny of dyella-like bacteria.</title>
        <authorList>
            <person name="Fu J."/>
        </authorList>
    </citation>
    <scope>NUCLEOTIDE SEQUENCE [LARGE SCALE GENOMIC DNA]</scope>
    <source>
        <strain evidence="3 4">BB4</strain>
    </source>
</reference>
<evidence type="ECO:0000313" key="4">
    <source>
        <dbReference type="Proteomes" id="UP001620408"/>
    </source>
</evidence>
<evidence type="ECO:0000313" key="3">
    <source>
        <dbReference type="EMBL" id="MFK2918585.1"/>
    </source>
</evidence>
<dbReference type="EMBL" id="JADIKD010000011">
    <property type="protein sequence ID" value="MFK2918585.1"/>
    <property type="molecule type" value="Genomic_DNA"/>
</dbReference>
<feature type="signal peptide" evidence="1">
    <location>
        <begin position="1"/>
        <end position="36"/>
    </location>
</feature>
<feature type="chain" id="PRO_5045420616" evidence="1">
    <location>
        <begin position="37"/>
        <end position="695"/>
    </location>
</feature>
<dbReference type="Gene3D" id="1.25.40.10">
    <property type="entry name" value="Tetratricopeptide repeat domain"/>
    <property type="match status" value="2"/>
</dbReference>
<dbReference type="SUPFAM" id="SSF48452">
    <property type="entry name" value="TPR-like"/>
    <property type="match status" value="1"/>
</dbReference>
<keyword evidence="4" id="KW-1185">Reference proteome</keyword>
<feature type="domain" description="PgaA membrane beta barrel" evidence="2">
    <location>
        <begin position="418"/>
        <end position="693"/>
    </location>
</feature>
<dbReference type="RefSeq" id="WP_379985605.1">
    <property type="nucleotide sequence ID" value="NZ_JADIKD010000011.1"/>
</dbReference>